<keyword evidence="3" id="KW-1185">Reference proteome</keyword>
<dbReference type="InterPro" id="IPR048037">
    <property type="entry name" value="DmmA-like_C"/>
</dbReference>
<dbReference type="Pfam" id="PF22289">
    <property type="entry name" value="DmmA-like_C"/>
    <property type="match status" value="1"/>
</dbReference>
<accession>A0A165WHE7</accession>
<dbReference type="EMBL" id="LWBR01000072">
    <property type="protein sequence ID" value="KZN94979.1"/>
    <property type="molecule type" value="Genomic_DNA"/>
</dbReference>
<evidence type="ECO:0000313" key="3">
    <source>
        <dbReference type="Proteomes" id="UP000076476"/>
    </source>
</evidence>
<dbReference type="Proteomes" id="UP000076476">
    <property type="component" value="Unassembled WGS sequence"/>
</dbReference>
<reference evidence="2 3" key="1">
    <citation type="submission" date="2016-04" db="EMBL/GenBank/DDBJ databases">
        <title>Draft genome sequence of Aeribacillus pallidus 8m3 from petroleum reservoir.</title>
        <authorList>
            <person name="Poltaraus A.B."/>
            <person name="Nazina T.N."/>
            <person name="Tourova T.P."/>
            <person name="Malakho S.M."/>
            <person name="Korshunova A.V."/>
            <person name="Sokolova D.S."/>
        </authorList>
    </citation>
    <scope>NUCLEOTIDE SEQUENCE [LARGE SCALE GENOMIC DNA]</scope>
    <source>
        <strain evidence="2 3">8m3</strain>
    </source>
</reference>
<comment type="caution">
    <text evidence="2">The sequence shown here is derived from an EMBL/GenBank/DDBJ whole genome shotgun (WGS) entry which is preliminary data.</text>
</comment>
<name>A0A163YI24_9BACI</name>
<dbReference type="AlphaFoldDB" id="A0A163YI24"/>
<dbReference type="OrthoDB" id="2867625at2"/>
<evidence type="ECO:0000313" key="2">
    <source>
        <dbReference type="EMBL" id="KZN94979.1"/>
    </source>
</evidence>
<accession>A0A163YI24</accession>
<gene>
    <name evidence="2" type="ORF">AZI98_17000</name>
</gene>
<evidence type="ECO:0000259" key="1">
    <source>
        <dbReference type="Pfam" id="PF22289"/>
    </source>
</evidence>
<dbReference type="NCBIfam" id="NF041259">
    <property type="entry name" value="mono_DmmA_fam"/>
    <property type="match status" value="1"/>
</dbReference>
<dbReference type="STRING" id="33936.AZI98_17000"/>
<organism evidence="2 3">
    <name type="scientific">Aeribacillus pallidus</name>
    <dbReference type="NCBI Taxonomy" id="33936"/>
    <lineage>
        <taxon>Bacteria</taxon>
        <taxon>Bacillati</taxon>
        <taxon>Bacillota</taxon>
        <taxon>Bacilli</taxon>
        <taxon>Bacillales</taxon>
        <taxon>Bacillaceae</taxon>
        <taxon>Aeribacillus</taxon>
    </lineage>
</organism>
<sequence length="195" mass="22459">MTKTADGKTSASEADEFFAQNQQAGNLFQFITGKQFLFIIDEPMILPTLMFIKKIPEQTKKQIYILKKNDSSLHSYKGTEFFPNEATVLSSTSSEEIYKIFESQFIGTKLFLSVQWSMLKELKKLALRAGFNEDEIQAQGWGEKEERVFCVKCYHLNKLTAQKQVTCEKCHASLEVSRHYSRLHDAYLGYLKIIS</sequence>
<protein>
    <recommendedName>
        <fullName evidence="1">Dimethylamine monooxygenase subunit DmmA-like C-terminal domain-containing protein</fullName>
    </recommendedName>
</protein>
<dbReference type="RefSeq" id="WP_063389436.1">
    <property type="nucleotide sequence ID" value="NZ_LVHY01000125.1"/>
</dbReference>
<feature type="domain" description="Dimethylamine monooxygenase subunit DmmA-like C-terminal" evidence="1">
    <location>
        <begin position="147"/>
        <end position="189"/>
    </location>
</feature>
<proteinExistence type="predicted"/>